<evidence type="ECO:0000256" key="1">
    <source>
        <dbReference type="SAM" id="MobiDB-lite"/>
    </source>
</evidence>
<sequence length="408" mass="46685">MVDTSIQEQQLPQNMISDKEIISQSYTKSSFLQRSAHPAITLIYVLSTLSYYKERPIPNIQSIVSNSLQSRRGDKLVRTVMFAGDYCFKLLDRINQGEKISQNQILQSSEKERQQDSQQKLESYILLYNDEREHERHEVSCLLSSFLWHTSGLFLISSSCAGGLLEGSMQQARISVNLALLMKRIGDVRDQTGKDINTEEEEQEELKRKVQQKQEEIDPEKKIGVINKLKGLFKGRQAQAQSQGQAPEQPKKKQNIFLSALSTIRNPSKAKVGKKISQFGQFNPYDIQCQIRKEIIVHVYLECIRHIYITPITIKEGQITYPNQIFNIKDTQQSSNDNQTSQDPSNPQIIPKQSIHLPVPPQSSPFTSLITVTGEEIDEISKIPRILLKLIHMLVNKRFDAEITNDIF</sequence>
<organism evidence="2 3">
    <name type="scientific">Streblomastix strix</name>
    <dbReference type="NCBI Taxonomy" id="222440"/>
    <lineage>
        <taxon>Eukaryota</taxon>
        <taxon>Metamonada</taxon>
        <taxon>Preaxostyla</taxon>
        <taxon>Oxymonadida</taxon>
        <taxon>Streblomastigidae</taxon>
        <taxon>Streblomastix</taxon>
    </lineage>
</organism>
<feature type="compositionally biased region" description="Low complexity" evidence="1">
    <location>
        <begin position="332"/>
        <end position="346"/>
    </location>
</feature>
<evidence type="ECO:0000313" key="2">
    <source>
        <dbReference type="EMBL" id="KAA6361430.1"/>
    </source>
</evidence>
<comment type="caution">
    <text evidence="2">The sequence shown here is derived from an EMBL/GenBank/DDBJ whole genome shotgun (WGS) entry which is preliminary data.</text>
</comment>
<dbReference type="EMBL" id="SNRW01025568">
    <property type="protein sequence ID" value="KAA6361430.1"/>
    <property type="molecule type" value="Genomic_DNA"/>
</dbReference>
<evidence type="ECO:0000313" key="3">
    <source>
        <dbReference type="Proteomes" id="UP000324800"/>
    </source>
</evidence>
<protein>
    <submittedName>
        <fullName evidence="2">Uncharacterized protein</fullName>
    </submittedName>
</protein>
<dbReference type="Proteomes" id="UP000324800">
    <property type="component" value="Unassembled WGS sequence"/>
</dbReference>
<name>A0A5J4TTT8_9EUKA</name>
<gene>
    <name evidence="2" type="ORF">EZS28_043043</name>
</gene>
<feature type="region of interest" description="Disordered" evidence="1">
    <location>
        <begin position="332"/>
        <end position="362"/>
    </location>
</feature>
<feature type="region of interest" description="Disordered" evidence="1">
    <location>
        <begin position="192"/>
        <end position="215"/>
    </location>
</feature>
<proteinExistence type="predicted"/>
<reference evidence="2 3" key="1">
    <citation type="submission" date="2019-03" db="EMBL/GenBank/DDBJ databases">
        <title>Single cell metagenomics reveals metabolic interactions within the superorganism composed of flagellate Streblomastix strix and complex community of Bacteroidetes bacteria on its surface.</title>
        <authorList>
            <person name="Treitli S.C."/>
            <person name="Kolisko M."/>
            <person name="Husnik F."/>
            <person name="Keeling P."/>
            <person name="Hampl V."/>
        </authorList>
    </citation>
    <scope>NUCLEOTIDE SEQUENCE [LARGE SCALE GENOMIC DNA]</scope>
    <source>
        <strain evidence="2">ST1C</strain>
    </source>
</reference>
<dbReference type="AlphaFoldDB" id="A0A5J4TTT8"/>
<accession>A0A5J4TTT8</accession>
<feature type="compositionally biased region" description="Basic and acidic residues" evidence="1">
    <location>
        <begin position="205"/>
        <end position="215"/>
    </location>
</feature>
<feature type="non-terminal residue" evidence="2">
    <location>
        <position position="408"/>
    </location>
</feature>